<comment type="caution">
    <text evidence="2">The sequence shown here is derived from an EMBL/GenBank/DDBJ whole genome shotgun (WGS) entry which is preliminary data.</text>
</comment>
<dbReference type="SUPFAM" id="SSF56300">
    <property type="entry name" value="Metallo-dependent phosphatases"/>
    <property type="match status" value="1"/>
</dbReference>
<dbReference type="PANTHER" id="PTHR36492">
    <property type="match status" value="1"/>
</dbReference>
<dbReference type="Pfam" id="PF00149">
    <property type="entry name" value="Metallophos"/>
    <property type="match status" value="1"/>
</dbReference>
<reference evidence="3" key="1">
    <citation type="journal article" date="2019" name="Int. J. Syst. Evol. Microbiol.">
        <title>The Global Catalogue of Microorganisms (GCM) 10K type strain sequencing project: providing services to taxonomists for standard genome sequencing and annotation.</title>
        <authorList>
            <consortium name="The Broad Institute Genomics Platform"/>
            <consortium name="The Broad Institute Genome Sequencing Center for Infectious Disease"/>
            <person name="Wu L."/>
            <person name="Ma J."/>
        </authorList>
    </citation>
    <scope>NUCLEOTIDE SEQUENCE [LARGE SCALE GENOMIC DNA]</scope>
    <source>
        <strain evidence="3">CCM 8896</strain>
    </source>
</reference>
<proteinExistence type="predicted"/>
<dbReference type="InterPro" id="IPR029052">
    <property type="entry name" value="Metallo-depent_PP-like"/>
</dbReference>
<dbReference type="PANTHER" id="PTHR36492:SF2">
    <property type="entry name" value="[ACYL-CARRIER-PROTEIN] PHOSPHODIESTERASE PPTH"/>
    <property type="match status" value="1"/>
</dbReference>
<dbReference type="InterPro" id="IPR004843">
    <property type="entry name" value="Calcineurin-like_PHP"/>
</dbReference>
<name>A0ABW4J965_9LACO</name>
<sequence length="277" mass="32140">MIKVATTSDNHLDVNKLDIDTVLQAQAQYLVAQKIDYYLIAGDQFNDFTKTQDYVAKMQQIVGKAVKIYFIAGNHEMVNGFTYPELQLPIEPAYLHQKFVDIPGTNYRIIGNNGWYDYTYASPLTAQKAKTAADFSRWRNAYWIDGGIQGRADDLRLMQQVLNMVHQQFMLAKQEHKKVIFITHFVPQQAYIFYTPDRTYWNMATALMGSQRLGDLIQAYQIEHVIFGHLHLRQKPKTLMGVTYHTAPVGYGLKRINEWSSSNFMQEWQKTLQIIQI</sequence>
<dbReference type="CDD" id="cd00838">
    <property type="entry name" value="MPP_superfamily"/>
    <property type="match status" value="1"/>
</dbReference>
<dbReference type="InterPro" id="IPR052963">
    <property type="entry name" value="Pantetheine_PDE"/>
</dbReference>
<gene>
    <name evidence="2" type="ORF">ACFQ5M_12480</name>
</gene>
<accession>A0ABW4J965</accession>
<dbReference type="Proteomes" id="UP001597267">
    <property type="component" value="Unassembled WGS sequence"/>
</dbReference>
<protein>
    <submittedName>
        <fullName evidence="2">Metallophosphoesterase</fullName>
    </submittedName>
</protein>
<evidence type="ECO:0000313" key="2">
    <source>
        <dbReference type="EMBL" id="MFD1672912.1"/>
    </source>
</evidence>
<evidence type="ECO:0000259" key="1">
    <source>
        <dbReference type="Pfam" id="PF00149"/>
    </source>
</evidence>
<organism evidence="2 3">
    <name type="scientific">Agrilactobacillus yilanensis</name>
    <dbReference type="NCBI Taxonomy" id="2485997"/>
    <lineage>
        <taxon>Bacteria</taxon>
        <taxon>Bacillati</taxon>
        <taxon>Bacillota</taxon>
        <taxon>Bacilli</taxon>
        <taxon>Lactobacillales</taxon>
        <taxon>Lactobacillaceae</taxon>
        <taxon>Agrilactobacillus</taxon>
    </lineage>
</organism>
<dbReference type="RefSeq" id="WP_225423717.1">
    <property type="nucleotide sequence ID" value="NZ_JBHTOP010000028.1"/>
</dbReference>
<dbReference type="EMBL" id="JBHTOP010000028">
    <property type="protein sequence ID" value="MFD1672912.1"/>
    <property type="molecule type" value="Genomic_DNA"/>
</dbReference>
<evidence type="ECO:0000313" key="3">
    <source>
        <dbReference type="Proteomes" id="UP001597267"/>
    </source>
</evidence>
<dbReference type="Gene3D" id="3.60.21.10">
    <property type="match status" value="1"/>
</dbReference>
<dbReference type="InterPro" id="IPR022302">
    <property type="entry name" value="Phosphoesterase_putative"/>
</dbReference>
<feature type="domain" description="Calcineurin-like phosphoesterase" evidence="1">
    <location>
        <begin position="3"/>
        <end position="231"/>
    </location>
</feature>
<dbReference type="NCBIfam" id="TIGR03729">
    <property type="entry name" value="acc_ester"/>
    <property type="match status" value="1"/>
</dbReference>
<keyword evidence="3" id="KW-1185">Reference proteome</keyword>